<proteinExistence type="predicted"/>
<evidence type="ECO:0000313" key="2">
    <source>
        <dbReference type="Proteomes" id="UP001175271"/>
    </source>
</evidence>
<reference evidence="1" key="1">
    <citation type="submission" date="2023-06" db="EMBL/GenBank/DDBJ databases">
        <title>Genomic analysis of the entomopathogenic nematode Steinernema hermaphroditum.</title>
        <authorList>
            <person name="Schwarz E.M."/>
            <person name="Heppert J.K."/>
            <person name="Baniya A."/>
            <person name="Schwartz H.T."/>
            <person name="Tan C.-H."/>
            <person name="Antoshechkin I."/>
            <person name="Sternberg P.W."/>
            <person name="Goodrich-Blair H."/>
            <person name="Dillman A.R."/>
        </authorList>
    </citation>
    <scope>NUCLEOTIDE SEQUENCE</scope>
    <source>
        <strain evidence="1">PS9179</strain>
        <tissue evidence="1">Whole animal</tissue>
    </source>
</reference>
<dbReference type="Proteomes" id="UP001175271">
    <property type="component" value="Unassembled WGS sequence"/>
</dbReference>
<evidence type="ECO:0000313" key="1">
    <source>
        <dbReference type="EMBL" id="KAK0411502.1"/>
    </source>
</evidence>
<keyword evidence="2" id="KW-1185">Reference proteome</keyword>
<dbReference type="AlphaFoldDB" id="A0AA39HT06"/>
<name>A0AA39HT06_9BILA</name>
<comment type="caution">
    <text evidence="1">The sequence shown here is derived from an EMBL/GenBank/DDBJ whole genome shotgun (WGS) entry which is preliminary data.</text>
</comment>
<sequence>MFLLSNRHPLTERTRVPTVIENPIHPKIALLSEPPESALKKGRVFAGCCFTKGRFRPYFVFLLALDGIGAVEEDDDPATQTVAPPDASCVELAISPCWLASGRLLARQKVADALQELDLEFAFAVDGRPQKIRPALDFDGRRTSGDEELGWFVMASSRERTPLELFGCSQRGKSGHTERVKLKRLSFGV</sequence>
<protein>
    <submittedName>
        <fullName evidence="1">Uncharacterized protein</fullName>
    </submittedName>
</protein>
<accession>A0AA39HT06</accession>
<organism evidence="1 2">
    <name type="scientific">Steinernema hermaphroditum</name>
    <dbReference type="NCBI Taxonomy" id="289476"/>
    <lineage>
        <taxon>Eukaryota</taxon>
        <taxon>Metazoa</taxon>
        <taxon>Ecdysozoa</taxon>
        <taxon>Nematoda</taxon>
        <taxon>Chromadorea</taxon>
        <taxon>Rhabditida</taxon>
        <taxon>Tylenchina</taxon>
        <taxon>Panagrolaimomorpha</taxon>
        <taxon>Strongyloidoidea</taxon>
        <taxon>Steinernematidae</taxon>
        <taxon>Steinernema</taxon>
    </lineage>
</organism>
<gene>
    <name evidence="1" type="ORF">QR680_005680</name>
</gene>
<dbReference type="EMBL" id="JAUCMV010000003">
    <property type="protein sequence ID" value="KAK0411502.1"/>
    <property type="molecule type" value="Genomic_DNA"/>
</dbReference>